<keyword evidence="2" id="KW-1133">Transmembrane helix</keyword>
<proteinExistence type="predicted"/>
<evidence type="ECO:0000256" key="1">
    <source>
        <dbReference type="SAM" id="MobiDB-lite"/>
    </source>
</evidence>
<feature type="transmembrane region" description="Helical" evidence="2">
    <location>
        <begin position="216"/>
        <end position="237"/>
    </location>
</feature>
<evidence type="ECO:0000313" key="4">
    <source>
        <dbReference type="Proteomes" id="UP001527925"/>
    </source>
</evidence>
<feature type="transmembrane region" description="Helical" evidence="2">
    <location>
        <begin position="144"/>
        <end position="173"/>
    </location>
</feature>
<accession>A0ABR4MYS9</accession>
<feature type="transmembrane region" description="Helical" evidence="2">
    <location>
        <begin position="76"/>
        <end position="96"/>
    </location>
</feature>
<feature type="transmembrane region" description="Helical" evidence="2">
    <location>
        <begin position="117"/>
        <end position="138"/>
    </location>
</feature>
<keyword evidence="4" id="KW-1185">Reference proteome</keyword>
<feature type="region of interest" description="Disordered" evidence="1">
    <location>
        <begin position="274"/>
        <end position="305"/>
    </location>
</feature>
<keyword evidence="2" id="KW-0472">Membrane</keyword>
<dbReference type="Proteomes" id="UP001527925">
    <property type="component" value="Unassembled WGS sequence"/>
</dbReference>
<organism evidence="3 4">
    <name type="scientific">Polyrhizophydium stewartii</name>
    <dbReference type="NCBI Taxonomy" id="2732419"/>
    <lineage>
        <taxon>Eukaryota</taxon>
        <taxon>Fungi</taxon>
        <taxon>Fungi incertae sedis</taxon>
        <taxon>Chytridiomycota</taxon>
        <taxon>Chytridiomycota incertae sedis</taxon>
        <taxon>Chytridiomycetes</taxon>
        <taxon>Rhizophydiales</taxon>
        <taxon>Rhizophydiales incertae sedis</taxon>
        <taxon>Polyrhizophydium</taxon>
    </lineage>
</organism>
<protein>
    <submittedName>
        <fullName evidence="3">Uncharacterized protein</fullName>
    </submittedName>
</protein>
<dbReference type="EMBL" id="JADGIZ020000065">
    <property type="protein sequence ID" value="KAL2912426.1"/>
    <property type="molecule type" value="Genomic_DNA"/>
</dbReference>
<gene>
    <name evidence="3" type="ORF">HK105_208070</name>
</gene>
<comment type="caution">
    <text evidence="3">The sequence shown here is derived from an EMBL/GenBank/DDBJ whole genome shotgun (WGS) entry which is preliminary data.</text>
</comment>
<reference evidence="3 4" key="1">
    <citation type="submission" date="2023-09" db="EMBL/GenBank/DDBJ databases">
        <title>Pangenome analysis of Batrachochytrium dendrobatidis and related Chytrids.</title>
        <authorList>
            <person name="Yacoub M.N."/>
            <person name="Stajich J.E."/>
            <person name="James T.Y."/>
        </authorList>
    </citation>
    <scope>NUCLEOTIDE SEQUENCE [LARGE SCALE GENOMIC DNA]</scope>
    <source>
        <strain evidence="3 4">JEL0888</strain>
    </source>
</reference>
<sequence>MRRRSHSFSMLTFAAATIVTLAVAGAVALAASLWSLFSVRTSAYLLFLRMSVANELAHIALVVATYFTGDPATQEIVGIASTFAGCLSLLLFAWAGQRFVVLLAPHTRLVTPQAVRTAGHVLTCVTVLMLGGVFYPFLPAPLDAIAFLLNMAMIVVIGASDSAIQLGLLYLLLFRLKRVSWGLRAQYLAVILAGAGLLLGGTLLHGFGREITSDRVAMANLFVPMYLACAVGMLQIVRVALLAESRLGGTCLEDGSAADVPAARLRVESTGAGRKSSWRPLMGGRTVGRGGRKKRTARSDKAAKSTVVMAATQIETRQGLE</sequence>
<feature type="transmembrane region" description="Helical" evidence="2">
    <location>
        <begin position="185"/>
        <end position="204"/>
    </location>
</feature>
<name>A0ABR4MYS9_9FUNG</name>
<evidence type="ECO:0000256" key="2">
    <source>
        <dbReference type="SAM" id="Phobius"/>
    </source>
</evidence>
<keyword evidence="2" id="KW-0812">Transmembrane</keyword>
<evidence type="ECO:0000313" key="3">
    <source>
        <dbReference type="EMBL" id="KAL2912426.1"/>
    </source>
</evidence>